<feature type="region of interest" description="Disordered" evidence="1">
    <location>
        <begin position="1"/>
        <end position="27"/>
    </location>
</feature>
<evidence type="ECO:0000256" key="1">
    <source>
        <dbReference type="SAM" id="MobiDB-lite"/>
    </source>
</evidence>
<proteinExistence type="predicted"/>
<evidence type="ECO:0000313" key="3">
    <source>
        <dbReference type="Proteomes" id="UP001354931"/>
    </source>
</evidence>
<keyword evidence="3" id="KW-1185">Reference proteome</keyword>
<sequence length="56" mass="5977">MTPARVPWPPPPSRPAAHAAGEPDETGDLRALVARVFATVPDHHGARPSRATRTET</sequence>
<dbReference type="RefSeq" id="WP_326015206.1">
    <property type="nucleotide sequence ID" value="NZ_JAOZYC010000057.1"/>
</dbReference>
<comment type="caution">
    <text evidence="2">The sequence shown here is derived from an EMBL/GenBank/DDBJ whole genome shotgun (WGS) entry which is preliminary data.</text>
</comment>
<reference evidence="2 3" key="1">
    <citation type="submission" date="2022-10" db="EMBL/GenBank/DDBJ databases">
        <authorList>
            <person name="Xie J."/>
            <person name="Shen N."/>
        </authorList>
    </citation>
    <scope>NUCLEOTIDE SEQUENCE [LARGE SCALE GENOMIC DNA]</scope>
    <source>
        <strain evidence="2 3">YIM65594</strain>
    </source>
</reference>
<name>A0ABU6F0L0_9ACTN</name>
<dbReference type="Proteomes" id="UP001354931">
    <property type="component" value="Unassembled WGS sequence"/>
</dbReference>
<feature type="compositionally biased region" description="Pro residues" evidence="1">
    <location>
        <begin position="1"/>
        <end position="14"/>
    </location>
</feature>
<accession>A0ABU6F0L0</accession>
<gene>
    <name evidence="2" type="ORF">OKJ99_08415</name>
</gene>
<organism evidence="2 3">
    <name type="scientific">Streptomyces endophyticus</name>
    <dbReference type="NCBI Taxonomy" id="714166"/>
    <lineage>
        <taxon>Bacteria</taxon>
        <taxon>Bacillati</taxon>
        <taxon>Actinomycetota</taxon>
        <taxon>Actinomycetes</taxon>
        <taxon>Kitasatosporales</taxon>
        <taxon>Streptomycetaceae</taxon>
        <taxon>Streptomyces</taxon>
    </lineage>
</organism>
<dbReference type="EMBL" id="JAOZYC010000057">
    <property type="protein sequence ID" value="MEB8337535.1"/>
    <property type="molecule type" value="Genomic_DNA"/>
</dbReference>
<protein>
    <submittedName>
        <fullName evidence="2">Uncharacterized protein</fullName>
    </submittedName>
</protein>
<evidence type="ECO:0000313" key="2">
    <source>
        <dbReference type="EMBL" id="MEB8337535.1"/>
    </source>
</evidence>